<feature type="region of interest" description="Disordered" evidence="1">
    <location>
        <begin position="59"/>
        <end position="81"/>
    </location>
</feature>
<feature type="region of interest" description="Disordered" evidence="1">
    <location>
        <begin position="130"/>
        <end position="206"/>
    </location>
</feature>
<comment type="caution">
    <text evidence="2">The sequence shown here is derived from an EMBL/GenBank/DDBJ whole genome shotgun (WGS) entry which is preliminary data.</text>
</comment>
<evidence type="ECO:0000256" key="1">
    <source>
        <dbReference type="SAM" id="MobiDB-lite"/>
    </source>
</evidence>
<feature type="compositionally biased region" description="Basic and acidic residues" evidence="1">
    <location>
        <begin position="195"/>
        <end position="204"/>
    </location>
</feature>
<accession>A0A8H3VRL6</accession>
<evidence type="ECO:0000313" key="3">
    <source>
        <dbReference type="Proteomes" id="UP000490939"/>
    </source>
</evidence>
<feature type="region of interest" description="Disordered" evidence="1">
    <location>
        <begin position="31"/>
        <end position="50"/>
    </location>
</feature>
<gene>
    <name evidence="2" type="ORF">EG327_001181</name>
</gene>
<evidence type="ECO:0000313" key="2">
    <source>
        <dbReference type="EMBL" id="KAE9994109.1"/>
    </source>
</evidence>
<name>A0A8H3VRL6_VENIN</name>
<keyword evidence="3" id="KW-1185">Reference proteome</keyword>
<protein>
    <submittedName>
        <fullName evidence="2">Uncharacterized protein</fullName>
    </submittedName>
</protein>
<dbReference type="AlphaFoldDB" id="A0A8H3VRL6"/>
<organism evidence="2 3">
    <name type="scientific">Venturia inaequalis</name>
    <name type="common">Apple scab fungus</name>
    <dbReference type="NCBI Taxonomy" id="5025"/>
    <lineage>
        <taxon>Eukaryota</taxon>
        <taxon>Fungi</taxon>
        <taxon>Dikarya</taxon>
        <taxon>Ascomycota</taxon>
        <taxon>Pezizomycotina</taxon>
        <taxon>Dothideomycetes</taxon>
        <taxon>Pleosporomycetidae</taxon>
        <taxon>Venturiales</taxon>
        <taxon>Venturiaceae</taxon>
        <taxon>Venturia</taxon>
    </lineage>
</organism>
<dbReference type="Proteomes" id="UP000490939">
    <property type="component" value="Unassembled WGS sequence"/>
</dbReference>
<sequence>MSQAYPTKAPIWRHMVLSSTNSKHYQANLIKPTSSSQPHQANLIKPTSSSQLHQANLIKPTSSSQPHQANLIKPTSSSQPHQANIIRNTLFSPSIKHKDLNYNIHTMPETIVEKGHAECSRLDNDSVSYPAHEEVECSPPTVEDAKYTEESSPAVEDAKDIEDSSPAVEGAKDTEGSSPTVEDAKDTEDSSPAVEDAKDTKDSSPDLALQSSRDVFFNGSPELVVLVNKAINLTWKLKAVTKHRSESFYHESDYILYAASFVQESFEDFHSAFLHAKFSKESSLEDDISKLFTDLEGKLKNMIHCTILLDIRGPAALKKTEELAKTVLLEFEKAEKDALLKMEDAEKAALLKLGDVEKATSLKLDDVEKAIELQPDDVDEEKIHIDVVYHMIRWAANFGWNSGARQCELLLLSLDLDRITEQLKISTFQAHCRDTKQKEAERRRTSAKAEDIEGLAQLILEHEASNFGFEKIMRTGKLILQLQSRSVGIEHDDDVKEEQFQLAKLILGLWKSDRLRPIEFGKYFTKGHFETVEVEDTAAHECDMNPGQVDKYLMGLDEEVRERLLKDEDKDTRRSLGFSAKSQACVGVGPNFEDEK</sequence>
<proteinExistence type="predicted"/>
<reference evidence="2 3" key="1">
    <citation type="submission" date="2019-07" db="EMBL/GenBank/DDBJ databases">
        <title>Venturia inaequalis Genome Resource.</title>
        <authorList>
            <person name="Lichtner F.J."/>
        </authorList>
    </citation>
    <scope>NUCLEOTIDE SEQUENCE [LARGE SCALE GENOMIC DNA]</scope>
    <source>
        <strain evidence="2 3">DMI_063113</strain>
    </source>
</reference>
<dbReference type="EMBL" id="WNWR01000013">
    <property type="protein sequence ID" value="KAE9994109.1"/>
    <property type="molecule type" value="Genomic_DNA"/>
</dbReference>